<evidence type="ECO:0000256" key="3">
    <source>
        <dbReference type="PROSITE-ProRule" id="PRU00708"/>
    </source>
</evidence>
<proteinExistence type="inferred from homology"/>
<dbReference type="InterPro" id="IPR002885">
    <property type="entry name" value="PPR_rpt"/>
</dbReference>
<dbReference type="OrthoDB" id="185373at2759"/>
<dbReference type="GO" id="GO:0005739">
    <property type="term" value="C:mitochondrion"/>
    <property type="evidence" value="ECO:0000318"/>
    <property type="project" value="GO_Central"/>
</dbReference>
<reference evidence="5" key="1">
    <citation type="journal article" date="2016" name="Nature">
        <title>The genome of the seagrass Zostera marina reveals angiosperm adaptation to the sea.</title>
        <authorList>
            <person name="Olsen J.L."/>
            <person name="Rouze P."/>
            <person name="Verhelst B."/>
            <person name="Lin Y.-C."/>
            <person name="Bayer T."/>
            <person name="Collen J."/>
            <person name="Dattolo E."/>
            <person name="De Paoli E."/>
            <person name="Dittami S."/>
            <person name="Maumus F."/>
            <person name="Michel G."/>
            <person name="Kersting A."/>
            <person name="Lauritano C."/>
            <person name="Lohaus R."/>
            <person name="Toepel M."/>
            <person name="Tonon T."/>
            <person name="Vanneste K."/>
            <person name="Amirebrahimi M."/>
            <person name="Brakel J."/>
            <person name="Bostroem C."/>
            <person name="Chovatia M."/>
            <person name="Grimwood J."/>
            <person name="Jenkins J.W."/>
            <person name="Jueterbock A."/>
            <person name="Mraz A."/>
            <person name="Stam W.T."/>
            <person name="Tice H."/>
            <person name="Bornberg-Bauer E."/>
            <person name="Green P.J."/>
            <person name="Pearson G.A."/>
            <person name="Procaccini G."/>
            <person name="Duarte C.M."/>
            <person name="Schmutz J."/>
            <person name="Reusch T.B.H."/>
            <person name="Van de Peer Y."/>
        </authorList>
    </citation>
    <scope>NUCLEOTIDE SEQUENCE [LARGE SCALE GENOMIC DNA]</scope>
    <source>
        <strain evidence="5">cv. Finnish</strain>
    </source>
</reference>
<evidence type="ECO:0000256" key="2">
    <source>
        <dbReference type="ARBA" id="ARBA00061659"/>
    </source>
</evidence>
<dbReference type="PANTHER" id="PTHR47926:SF406">
    <property type="entry name" value="REPEAT (PPR) SUPERFAMILY PROTEIN, PUTATIVE-RELATED"/>
    <property type="match status" value="1"/>
</dbReference>
<dbReference type="FunFam" id="1.25.40.10:FF:000227">
    <property type="entry name" value="Pentatricopeptide repeat-containing protein At3g13880"/>
    <property type="match status" value="1"/>
</dbReference>
<dbReference type="SUPFAM" id="SSF48452">
    <property type="entry name" value="TPR-like"/>
    <property type="match status" value="1"/>
</dbReference>
<comment type="similarity">
    <text evidence="2">Belongs to the PPR family. PCMP-E subfamily.</text>
</comment>
<dbReference type="InterPro" id="IPR046960">
    <property type="entry name" value="PPR_At4g14850-like_plant"/>
</dbReference>
<evidence type="ECO:0000313" key="5">
    <source>
        <dbReference type="Proteomes" id="UP000036987"/>
    </source>
</evidence>
<dbReference type="AlphaFoldDB" id="A0A0K9PGJ8"/>
<feature type="repeat" description="PPR" evidence="3">
    <location>
        <begin position="653"/>
        <end position="687"/>
    </location>
</feature>
<feature type="repeat" description="PPR" evidence="3">
    <location>
        <begin position="547"/>
        <end position="581"/>
    </location>
</feature>
<evidence type="ECO:0000256" key="1">
    <source>
        <dbReference type="ARBA" id="ARBA00022737"/>
    </source>
</evidence>
<dbReference type="GO" id="GO:0080156">
    <property type="term" value="P:mitochondrial mRNA modification"/>
    <property type="evidence" value="ECO:0000318"/>
    <property type="project" value="GO_Central"/>
</dbReference>
<evidence type="ECO:0000313" key="4">
    <source>
        <dbReference type="EMBL" id="KMZ68086.1"/>
    </source>
</evidence>
<dbReference type="OMA" id="DKAHPRC"/>
<dbReference type="FunFam" id="1.25.40.10:FF:000090">
    <property type="entry name" value="Pentatricopeptide repeat-containing protein, chloroplastic"/>
    <property type="match status" value="1"/>
</dbReference>
<dbReference type="Pfam" id="PF01535">
    <property type="entry name" value="PPR"/>
    <property type="match status" value="8"/>
</dbReference>
<dbReference type="InterPro" id="IPR046848">
    <property type="entry name" value="E_motif"/>
</dbReference>
<dbReference type="PANTHER" id="PTHR47926">
    <property type="entry name" value="PENTATRICOPEPTIDE REPEAT-CONTAINING PROTEIN"/>
    <property type="match status" value="1"/>
</dbReference>
<feature type="repeat" description="PPR" evidence="3">
    <location>
        <begin position="690"/>
        <end position="725"/>
    </location>
</feature>
<dbReference type="PROSITE" id="PS51375">
    <property type="entry name" value="PPR"/>
    <property type="match status" value="7"/>
</dbReference>
<dbReference type="Pfam" id="PF20431">
    <property type="entry name" value="E_motif"/>
    <property type="match status" value="1"/>
</dbReference>
<keyword evidence="1" id="KW-0677">Repeat</keyword>
<dbReference type="FunFam" id="1.25.40.10:FF:000669">
    <property type="entry name" value="Pentatricopeptide repeat-containing protein At4g33990"/>
    <property type="match status" value="1"/>
</dbReference>
<sequence length="883" mass="98052">MIYSSTVHSIFPTKLFSPTNLLTFLQPKKTFSHIFQECSIHRKLGPAKQAHANMITSGFTPTIFVTNCLIQMYVTSSCLDYAHKVFDHLTHKDVVSWNGMITGYANVGRMCVAVSLFDAMPERDVVSFNSIMSGFLRNGKAHESVAIFVQMGRNSQGSTVSCRDFTSFAIALKACSAIQDCLLGAQMHGLCFELGFNHDVVTGSALVDMYGKCKFFDDALRLFHELRYRNSVSWSAIIAGCVQNEEFKHGLKLFVDMQRLGIDATQSAYASILRTCGQFPLPILGRQIHAHVAKRNFSSDTIVGTAMLDMYLKNGNVEDAGMVFRSLPIRSVQSWNAMVVGLVRNKRCSESMKLVQKMNNAGVSLDAVSLSAGFSACAGREMYLEGLQIHAIATKKALDSDISVANAGLDMYGKCGSLIGARRIFDSMTRRDVVSFNAVITALEQNEEYEETLNVFDQMISCDGMFPDVFTFGTVLKACAALSTPDRGLRVHDRIIKSGLGQNSFIGIALVDMYSKCGLRESARKIHDRNISHYQTSTSSSLSTTIPVLSWNALISGYSSLNHSEESQSLFSQMLASGILPDNFTYASIIDTCADLSTISLGKQLHGQILKQKLEGDSFISSSLIDMYSKCGGDSRSNMDDARTVFRTMRQRDLITFNALISGYAHHGQADSAIELLEAMRSDHGTPPPNHTSFLSVLRACAHIGRIETGLHYFESMLKDNGLRPRLEHYSCVVDLVGRIRGELGVQHALRIITTMPNDIKPDAVIWRSLLSACVCNKNSKVAELACRRVIELQPDDSAAYVMLSNIYAEKGEWDEVSRVRRVLKEKKVRKEPGCSWVEVRNQVHVFVVGDKAHPRWIDLYESLKLLVWEMKKQVYIDDSLDG</sequence>
<accession>A0A0K9PGJ8</accession>
<dbReference type="STRING" id="29655.A0A0K9PGJ8"/>
<dbReference type="FunFam" id="1.25.40.10:FF:000196">
    <property type="entry name" value="Pentatricopeptide repeat-containing protein At4g14850"/>
    <property type="match status" value="1"/>
</dbReference>
<dbReference type="Gene3D" id="1.25.40.10">
    <property type="entry name" value="Tetratricopeptide repeat domain"/>
    <property type="match status" value="6"/>
</dbReference>
<name>A0A0K9PGJ8_ZOSMR</name>
<keyword evidence="5" id="KW-1185">Reference proteome</keyword>
<dbReference type="GO" id="GO:0016554">
    <property type="term" value="P:cytidine to uridine editing"/>
    <property type="evidence" value="ECO:0000318"/>
    <property type="project" value="GO_Central"/>
</dbReference>
<dbReference type="FunFam" id="1.25.40.10:FF:000285">
    <property type="entry name" value="Pentatricopeptide repeat-containing protein, chloroplastic"/>
    <property type="match status" value="1"/>
</dbReference>
<feature type="repeat" description="PPR" evidence="3">
    <location>
        <begin position="331"/>
        <end position="365"/>
    </location>
</feature>
<gene>
    <name evidence="4" type="ORF">ZOSMA_24G01090</name>
</gene>
<feature type="repeat" description="PPR" evidence="3">
    <location>
        <begin position="93"/>
        <end position="127"/>
    </location>
</feature>
<feature type="repeat" description="PPR" evidence="3">
    <location>
        <begin position="230"/>
        <end position="264"/>
    </location>
</feature>
<dbReference type="Proteomes" id="UP000036987">
    <property type="component" value="Unassembled WGS sequence"/>
</dbReference>
<dbReference type="EMBL" id="LFYR01000864">
    <property type="protein sequence ID" value="KMZ68086.1"/>
    <property type="molecule type" value="Genomic_DNA"/>
</dbReference>
<dbReference type="GO" id="GO:0060090">
    <property type="term" value="F:molecular adaptor activity"/>
    <property type="evidence" value="ECO:0000318"/>
    <property type="project" value="GO_Central"/>
</dbReference>
<evidence type="ECO:0008006" key="6">
    <source>
        <dbReference type="Google" id="ProtNLM"/>
    </source>
</evidence>
<dbReference type="GO" id="GO:0003723">
    <property type="term" value="F:RNA binding"/>
    <property type="evidence" value="ECO:0007669"/>
    <property type="project" value="InterPro"/>
</dbReference>
<feature type="repeat" description="PPR" evidence="3">
    <location>
        <begin position="432"/>
        <end position="462"/>
    </location>
</feature>
<dbReference type="InterPro" id="IPR011990">
    <property type="entry name" value="TPR-like_helical_dom_sf"/>
</dbReference>
<protein>
    <recommendedName>
        <fullName evidence="6">Pentatricopeptide repeat-containing protein</fullName>
    </recommendedName>
</protein>
<dbReference type="FunFam" id="1.25.40.10:FF:000442">
    <property type="entry name" value="Pentatricopeptide repeat-containing protein At3g49710"/>
    <property type="match status" value="1"/>
</dbReference>
<organism evidence="4 5">
    <name type="scientific">Zostera marina</name>
    <name type="common">Eelgrass</name>
    <dbReference type="NCBI Taxonomy" id="29655"/>
    <lineage>
        <taxon>Eukaryota</taxon>
        <taxon>Viridiplantae</taxon>
        <taxon>Streptophyta</taxon>
        <taxon>Embryophyta</taxon>
        <taxon>Tracheophyta</taxon>
        <taxon>Spermatophyta</taxon>
        <taxon>Magnoliopsida</taxon>
        <taxon>Liliopsida</taxon>
        <taxon>Zosteraceae</taxon>
        <taxon>Zostera</taxon>
    </lineage>
</organism>
<comment type="caution">
    <text evidence="4">The sequence shown here is derived from an EMBL/GenBank/DDBJ whole genome shotgun (WGS) entry which is preliminary data.</text>
</comment>
<dbReference type="Pfam" id="PF13041">
    <property type="entry name" value="PPR_2"/>
    <property type="match status" value="2"/>
</dbReference>
<dbReference type="NCBIfam" id="TIGR00756">
    <property type="entry name" value="PPR"/>
    <property type="match status" value="5"/>
</dbReference>